<feature type="compositionally biased region" description="Basic and acidic residues" evidence="1">
    <location>
        <begin position="115"/>
        <end position="125"/>
    </location>
</feature>
<protein>
    <submittedName>
        <fullName evidence="2">Uncharacterized protein</fullName>
    </submittedName>
</protein>
<accession>A0AAW0WB11</accession>
<feature type="region of interest" description="Disordered" evidence="1">
    <location>
        <begin position="75"/>
        <end position="184"/>
    </location>
</feature>
<keyword evidence="3" id="KW-1185">Reference proteome</keyword>
<dbReference type="EMBL" id="JARKIK010000075">
    <property type="protein sequence ID" value="KAK8727580.1"/>
    <property type="molecule type" value="Genomic_DNA"/>
</dbReference>
<reference evidence="2 3" key="1">
    <citation type="journal article" date="2024" name="BMC Genomics">
        <title>Genome assembly of redclaw crayfish (Cherax quadricarinatus) provides insights into its immune adaptation and hypoxia tolerance.</title>
        <authorList>
            <person name="Liu Z."/>
            <person name="Zheng J."/>
            <person name="Li H."/>
            <person name="Fang K."/>
            <person name="Wang S."/>
            <person name="He J."/>
            <person name="Zhou D."/>
            <person name="Weng S."/>
            <person name="Chi M."/>
            <person name="Gu Z."/>
            <person name="He J."/>
            <person name="Li F."/>
            <person name="Wang M."/>
        </authorList>
    </citation>
    <scope>NUCLEOTIDE SEQUENCE [LARGE SCALE GENOMIC DNA]</scope>
    <source>
        <strain evidence="2">ZL_2023a</strain>
    </source>
</reference>
<evidence type="ECO:0000256" key="1">
    <source>
        <dbReference type="SAM" id="MobiDB-lite"/>
    </source>
</evidence>
<feature type="compositionally biased region" description="Polar residues" evidence="1">
    <location>
        <begin position="95"/>
        <end position="114"/>
    </location>
</feature>
<comment type="caution">
    <text evidence="2">The sequence shown here is derived from an EMBL/GenBank/DDBJ whole genome shotgun (WGS) entry which is preliminary data.</text>
</comment>
<evidence type="ECO:0000313" key="2">
    <source>
        <dbReference type="EMBL" id="KAK8727580.1"/>
    </source>
</evidence>
<dbReference type="AlphaFoldDB" id="A0AAW0WB11"/>
<proteinExistence type="predicted"/>
<evidence type="ECO:0000313" key="3">
    <source>
        <dbReference type="Proteomes" id="UP001445076"/>
    </source>
</evidence>
<name>A0AAW0WB11_CHEQU</name>
<organism evidence="2 3">
    <name type="scientific">Cherax quadricarinatus</name>
    <name type="common">Australian red claw crayfish</name>
    <dbReference type="NCBI Taxonomy" id="27406"/>
    <lineage>
        <taxon>Eukaryota</taxon>
        <taxon>Metazoa</taxon>
        <taxon>Ecdysozoa</taxon>
        <taxon>Arthropoda</taxon>
        <taxon>Crustacea</taxon>
        <taxon>Multicrustacea</taxon>
        <taxon>Malacostraca</taxon>
        <taxon>Eumalacostraca</taxon>
        <taxon>Eucarida</taxon>
        <taxon>Decapoda</taxon>
        <taxon>Pleocyemata</taxon>
        <taxon>Astacidea</taxon>
        <taxon>Parastacoidea</taxon>
        <taxon>Parastacidae</taxon>
        <taxon>Cherax</taxon>
    </lineage>
</organism>
<gene>
    <name evidence="2" type="ORF">OTU49_009633</name>
</gene>
<feature type="compositionally biased region" description="Basic and acidic residues" evidence="1">
    <location>
        <begin position="165"/>
        <end position="176"/>
    </location>
</feature>
<dbReference type="Proteomes" id="UP001445076">
    <property type="component" value="Unassembled WGS sequence"/>
</dbReference>
<sequence>MLKSSHAEMSPERMYHSVTQGTAYDNCRLADMFKILWMKCSSSPPEEIKVWTENVFADNPKEKMGVSELVKILEKLQENGPSPSPSVLDGRTDLTHQPSIKSPQCQGENMCQDSPKNDSKRKREDESEDTTTKNSKRRREEDNSEGDLEKDGMNLTHKSSTENPESQRDICEDHPKKNNKRTRE</sequence>